<protein>
    <submittedName>
        <fullName evidence="2">Beta-lactamase domain protein</fullName>
    </submittedName>
</protein>
<dbReference type="Pfam" id="PF00753">
    <property type="entry name" value="Lactamase_B"/>
    <property type="match status" value="1"/>
</dbReference>
<gene>
    <name evidence="2" type="ORF">B1B_03241</name>
</gene>
<dbReference type="Gene3D" id="3.60.15.10">
    <property type="entry name" value="Ribonuclease Z/Hydroxyacylglutathione hydrolase-like"/>
    <property type="match status" value="1"/>
</dbReference>
<feature type="domain" description="Metallo-beta-lactamase" evidence="1">
    <location>
        <begin position="26"/>
        <end position="184"/>
    </location>
</feature>
<dbReference type="InterPro" id="IPR036866">
    <property type="entry name" value="RibonucZ/Hydroxyglut_hydro"/>
</dbReference>
<comment type="caution">
    <text evidence="2">The sequence shown here is derived from an EMBL/GenBank/DDBJ whole genome shotgun (WGS) entry which is preliminary data.</text>
</comment>
<accession>T1BXM4</accession>
<dbReference type="EMBL" id="AUZY01001982">
    <property type="protein sequence ID" value="EQD73393.1"/>
    <property type="molecule type" value="Genomic_DNA"/>
</dbReference>
<evidence type="ECO:0000259" key="1">
    <source>
        <dbReference type="SMART" id="SM00849"/>
    </source>
</evidence>
<evidence type="ECO:0000313" key="2">
    <source>
        <dbReference type="EMBL" id="EQD73393.1"/>
    </source>
</evidence>
<dbReference type="InterPro" id="IPR001279">
    <property type="entry name" value="Metallo-B-lactamas"/>
</dbReference>
<dbReference type="InterPro" id="IPR037482">
    <property type="entry name" value="ST1585_MBL-fold"/>
</dbReference>
<dbReference type="SUPFAM" id="SSF56281">
    <property type="entry name" value="Metallo-hydrolase/oxidoreductase"/>
    <property type="match status" value="1"/>
</dbReference>
<dbReference type="InterPro" id="IPR050855">
    <property type="entry name" value="NDM-1-like"/>
</dbReference>
<dbReference type="AlphaFoldDB" id="T1BXM4"/>
<dbReference type="PANTHER" id="PTHR42951:SF22">
    <property type="entry name" value="METALLO BETA-LACTAMASE SUPERFAMILY LIPOPROTEIN"/>
    <property type="match status" value="1"/>
</dbReference>
<reference evidence="2" key="1">
    <citation type="submission" date="2013-08" db="EMBL/GenBank/DDBJ databases">
        <authorList>
            <person name="Mendez C."/>
            <person name="Richter M."/>
            <person name="Ferrer M."/>
            <person name="Sanchez J."/>
        </authorList>
    </citation>
    <scope>NUCLEOTIDE SEQUENCE</scope>
</reference>
<feature type="non-terminal residue" evidence="2">
    <location>
        <position position="188"/>
    </location>
</feature>
<dbReference type="PANTHER" id="PTHR42951">
    <property type="entry name" value="METALLO-BETA-LACTAMASE DOMAIN-CONTAINING"/>
    <property type="match status" value="1"/>
</dbReference>
<sequence>MSAPTVLELGKSRRMIDLDFRDTEGLVAAYLLPQEGGWTLVETGPTTCREFLLKGLAAAGVEPGEVRRVFVTHIHLDHGRGGGALVDELPNATFYAHELGVPHLVDPTRLIASARRAWGVAADPLWGPIVPVAPGRIVALRGGESFPVTGGEFRIIATPGHARHHLAFFDSGTRAVFTGDGAGIRLEG</sequence>
<reference evidence="2" key="2">
    <citation type="journal article" date="2014" name="ISME J.">
        <title>Microbial stratification in low pH oxic and suboxic macroscopic growths along an acid mine drainage.</title>
        <authorList>
            <person name="Mendez-Garcia C."/>
            <person name="Mesa V."/>
            <person name="Sprenger R.R."/>
            <person name="Richter M."/>
            <person name="Diez M.S."/>
            <person name="Solano J."/>
            <person name="Bargiela R."/>
            <person name="Golyshina O.V."/>
            <person name="Manteca A."/>
            <person name="Ramos J.L."/>
            <person name="Gallego J.R."/>
            <person name="Llorente I."/>
            <person name="Martins Dos Santos V.A."/>
            <person name="Jensen O.N."/>
            <person name="Pelaez A.I."/>
            <person name="Sanchez J."/>
            <person name="Ferrer M."/>
        </authorList>
    </citation>
    <scope>NUCLEOTIDE SEQUENCE</scope>
</reference>
<dbReference type="SMART" id="SM00849">
    <property type="entry name" value="Lactamase_B"/>
    <property type="match status" value="1"/>
</dbReference>
<name>T1BXM4_9ZZZZ</name>
<organism evidence="2">
    <name type="scientific">mine drainage metagenome</name>
    <dbReference type="NCBI Taxonomy" id="410659"/>
    <lineage>
        <taxon>unclassified sequences</taxon>
        <taxon>metagenomes</taxon>
        <taxon>ecological metagenomes</taxon>
    </lineage>
</organism>
<dbReference type="CDD" id="cd07726">
    <property type="entry name" value="ST1585-like_MBL-fold"/>
    <property type="match status" value="1"/>
</dbReference>
<proteinExistence type="predicted"/>